<evidence type="ECO:0000256" key="9">
    <source>
        <dbReference type="PROSITE-ProRule" id="PRU00221"/>
    </source>
</evidence>
<dbReference type="Pfam" id="PF24105">
    <property type="entry name" value="Beta-prop_CAF1B_HIR1"/>
    <property type="match status" value="1"/>
</dbReference>
<dbReference type="InterPro" id="IPR001680">
    <property type="entry name" value="WD40_rpt"/>
</dbReference>
<feature type="compositionally biased region" description="Basic and acidic residues" evidence="10">
    <location>
        <begin position="528"/>
        <end position="562"/>
    </location>
</feature>
<evidence type="ECO:0000256" key="6">
    <source>
        <dbReference type="ARBA" id="ARBA00022853"/>
    </source>
</evidence>
<dbReference type="GO" id="GO:0006325">
    <property type="term" value="P:chromatin organization"/>
    <property type="evidence" value="ECO:0007669"/>
    <property type="project" value="UniProtKB-KW"/>
</dbReference>
<feature type="compositionally biased region" description="Basic and acidic residues" evidence="10">
    <location>
        <begin position="482"/>
        <end position="496"/>
    </location>
</feature>
<dbReference type="InterPro" id="IPR036322">
    <property type="entry name" value="WD40_repeat_dom_sf"/>
</dbReference>
<dbReference type="Gene3D" id="2.130.10.10">
    <property type="entry name" value="YVTN repeat-like/Quinoprotein amine dehydrogenase"/>
    <property type="match status" value="3"/>
</dbReference>
<comment type="caution">
    <text evidence="12">The sequence shown here is derived from an EMBL/GenBank/DDBJ whole genome shotgun (WGS) entry which is preliminary data.</text>
</comment>
<feature type="repeat" description="WD" evidence="9">
    <location>
        <begin position="165"/>
        <end position="206"/>
    </location>
</feature>
<dbReference type="InterPro" id="IPR001632">
    <property type="entry name" value="WD40_G-protein_beta-like"/>
</dbReference>
<evidence type="ECO:0000256" key="1">
    <source>
        <dbReference type="ARBA" id="ARBA00004123"/>
    </source>
</evidence>
<feature type="repeat" description="WD" evidence="9">
    <location>
        <begin position="63"/>
        <end position="104"/>
    </location>
</feature>
<name>A0ABD0T3L3_LOXSC</name>
<proteinExistence type="inferred from homology"/>
<keyword evidence="7" id="KW-0234">DNA repair</keyword>
<evidence type="ECO:0000256" key="4">
    <source>
        <dbReference type="ARBA" id="ARBA00022737"/>
    </source>
</evidence>
<dbReference type="PROSITE" id="PS00678">
    <property type="entry name" value="WD_REPEATS_1"/>
    <property type="match status" value="1"/>
</dbReference>
<feature type="compositionally biased region" description="Basic and acidic residues" evidence="10">
    <location>
        <begin position="508"/>
        <end position="520"/>
    </location>
</feature>
<evidence type="ECO:0000256" key="7">
    <source>
        <dbReference type="ARBA" id="ARBA00023204"/>
    </source>
</evidence>
<evidence type="ECO:0000256" key="10">
    <source>
        <dbReference type="SAM" id="MobiDB-lite"/>
    </source>
</evidence>
<feature type="region of interest" description="Disordered" evidence="10">
    <location>
        <begin position="400"/>
        <end position="617"/>
    </location>
</feature>
<keyword evidence="3 9" id="KW-0853">WD repeat</keyword>
<keyword evidence="4" id="KW-0677">Repeat</keyword>
<keyword evidence="6" id="KW-0156">Chromatin regulator</keyword>
<evidence type="ECO:0000256" key="2">
    <source>
        <dbReference type="ARBA" id="ARBA00007306"/>
    </source>
</evidence>
<dbReference type="PRINTS" id="PR00319">
    <property type="entry name" value="GPROTEINB"/>
</dbReference>
<dbReference type="InterPro" id="IPR045145">
    <property type="entry name" value="PTHR15271"/>
</dbReference>
<feature type="compositionally biased region" description="Polar residues" evidence="10">
    <location>
        <begin position="567"/>
        <end position="576"/>
    </location>
</feature>
<evidence type="ECO:0000256" key="5">
    <source>
        <dbReference type="ARBA" id="ARBA00022763"/>
    </source>
</evidence>
<accession>A0ABD0T3L3</accession>
<dbReference type="GO" id="GO:0006281">
    <property type="term" value="P:DNA repair"/>
    <property type="evidence" value="ECO:0007669"/>
    <property type="project" value="UniProtKB-KW"/>
</dbReference>
<evidence type="ECO:0000256" key="3">
    <source>
        <dbReference type="ARBA" id="ARBA00022574"/>
    </source>
</evidence>
<dbReference type="PROSITE" id="PS50294">
    <property type="entry name" value="WD_REPEATS_REGION"/>
    <property type="match status" value="3"/>
</dbReference>
<gene>
    <name evidence="12" type="ORF">ABMA28_002419</name>
</gene>
<comment type="subcellular location">
    <subcellularLocation>
        <location evidence="1">Nucleus</location>
    </subcellularLocation>
</comment>
<dbReference type="SUPFAM" id="SSF50978">
    <property type="entry name" value="WD40 repeat-like"/>
    <property type="match status" value="1"/>
</dbReference>
<dbReference type="InterPro" id="IPR015943">
    <property type="entry name" value="WD40/YVTN_repeat-like_dom_sf"/>
</dbReference>
<organism evidence="12 13">
    <name type="scientific">Loxostege sticticalis</name>
    <name type="common">Beet webworm moth</name>
    <dbReference type="NCBI Taxonomy" id="481309"/>
    <lineage>
        <taxon>Eukaryota</taxon>
        <taxon>Metazoa</taxon>
        <taxon>Ecdysozoa</taxon>
        <taxon>Arthropoda</taxon>
        <taxon>Hexapoda</taxon>
        <taxon>Insecta</taxon>
        <taxon>Pterygota</taxon>
        <taxon>Neoptera</taxon>
        <taxon>Endopterygota</taxon>
        <taxon>Lepidoptera</taxon>
        <taxon>Glossata</taxon>
        <taxon>Ditrysia</taxon>
        <taxon>Pyraloidea</taxon>
        <taxon>Crambidae</taxon>
        <taxon>Pyraustinae</taxon>
        <taxon>Loxostege</taxon>
    </lineage>
</organism>
<sequence length="617" mass="68763">MKFAIPEISWHNRDPVLSVDFQPKTETNGPLRLATGGTDSHVLIWYLNSNDTGSVNIEVVADLTRHQKAVNVVRWSPNGQLLASGDDESIIFIWQQKSEKETVQTLDQGEELYKETWVIHKTLRGHMEDVLDLSWSADSLHLASGSVDNKLVVWDVSRGRYTSIITDHKGFIQGVSWDPQGSLIATASTDRVFRTFDVNTKKVLSRSSKATLPFPSDHPLHDVKVRLYHDDTLQTYFRRLDFSPDGLLVAVPAGRIEPDQAKVDVKPINAVYIYTRYSLKVPSCILPCGEAALVARWSPRRYALRSTGPAPAFPGITRMVLAVATKRSVMLYDTQQKTPIALISNIHYTRLTDLTWSSDGRRLVASSTDGYCSVISFDDGELGDVLPDVPEAKQAEVTAETMEVEEQDQKEPPKAETSKEKAEEKQPNVQKIDSFIKFKTPSQKSPKKQKIESNKQKTPIKIDVLNEVAMPSWNDNSNSELIKPKQGDAMDVDSDKPSAVIEIEDSEDIKLVYDETETKSAESQSPKELQKVSGEEQKTVSTEQKDVSPEQKKSPEKKKESPKAVTPKSSNSSNFFKQAKVTDVKSPASSKAAPSPKAPRRVSFVTLSSPKNTKKKL</sequence>
<dbReference type="EMBL" id="JBEDNZ010000012">
    <property type="protein sequence ID" value="KAL0831647.1"/>
    <property type="molecule type" value="Genomic_DNA"/>
</dbReference>
<keyword evidence="8" id="KW-0539">Nucleus</keyword>
<dbReference type="Proteomes" id="UP001549921">
    <property type="component" value="Unassembled WGS sequence"/>
</dbReference>
<dbReference type="PANTHER" id="PTHR15271">
    <property type="entry name" value="CHROMATIN ASSEMBLY FACTOR 1 SUBUNIT B"/>
    <property type="match status" value="1"/>
</dbReference>
<dbReference type="GO" id="GO:0005634">
    <property type="term" value="C:nucleus"/>
    <property type="evidence" value="ECO:0007669"/>
    <property type="project" value="UniProtKB-SubCell"/>
</dbReference>
<feature type="compositionally biased region" description="Basic and acidic residues" evidence="10">
    <location>
        <begin position="407"/>
        <end position="426"/>
    </location>
</feature>
<comment type="similarity">
    <text evidence="2">Belongs to the WD repeat HIR1 family.</text>
</comment>
<feature type="compositionally biased region" description="Low complexity" evidence="10">
    <location>
        <begin position="585"/>
        <end position="595"/>
    </location>
</feature>
<reference evidence="12 13" key="1">
    <citation type="submission" date="2024-06" db="EMBL/GenBank/DDBJ databases">
        <title>A chromosome-level genome assembly of beet webworm, Loxostege sticticalis.</title>
        <authorList>
            <person name="Zhang Y."/>
        </authorList>
    </citation>
    <scope>NUCLEOTIDE SEQUENCE [LARGE SCALE GENOMIC DNA]</scope>
    <source>
        <strain evidence="12">AQ028</strain>
        <tissue evidence="12">Male pupae</tissue>
    </source>
</reference>
<dbReference type="SMART" id="SM00320">
    <property type="entry name" value="WD40"/>
    <property type="match status" value="5"/>
</dbReference>
<keyword evidence="5" id="KW-0227">DNA damage</keyword>
<dbReference type="PANTHER" id="PTHR15271:SF4">
    <property type="entry name" value="CHROMATIN ASSEMBLY FACTOR 1 SUBUNIT B"/>
    <property type="match status" value="1"/>
</dbReference>
<feature type="repeat" description="WD" evidence="9">
    <location>
        <begin position="123"/>
        <end position="164"/>
    </location>
</feature>
<evidence type="ECO:0000313" key="13">
    <source>
        <dbReference type="Proteomes" id="UP001549921"/>
    </source>
</evidence>
<dbReference type="InterPro" id="IPR055410">
    <property type="entry name" value="Beta-prop_CAF1B_HIR1"/>
</dbReference>
<evidence type="ECO:0000256" key="8">
    <source>
        <dbReference type="ARBA" id="ARBA00023242"/>
    </source>
</evidence>
<dbReference type="InterPro" id="IPR019775">
    <property type="entry name" value="WD40_repeat_CS"/>
</dbReference>
<feature type="domain" description="CAF1B/HIR1 beta-propeller" evidence="11">
    <location>
        <begin position="1"/>
        <end position="382"/>
    </location>
</feature>
<protein>
    <recommendedName>
        <fullName evidence="11">CAF1B/HIR1 beta-propeller domain-containing protein</fullName>
    </recommendedName>
</protein>
<evidence type="ECO:0000313" key="12">
    <source>
        <dbReference type="EMBL" id="KAL0831647.1"/>
    </source>
</evidence>
<dbReference type="AlphaFoldDB" id="A0ABD0T3L3"/>
<evidence type="ECO:0000259" key="11">
    <source>
        <dbReference type="Pfam" id="PF24105"/>
    </source>
</evidence>
<dbReference type="PROSITE" id="PS50082">
    <property type="entry name" value="WD_REPEATS_2"/>
    <property type="match status" value="3"/>
</dbReference>